<comment type="subcellular location">
    <subcellularLocation>
        <location evidence="1">Nucleus</location>
    </subcellularLocation>
</comment>
<dbReference type="PROSITE" id="PS50082">
    <property type="entry name" value="WD_REPEATS_2"/>
    <property type="match status" value="4"/>
</dbReference>
<keyword evidence="5" id="KW-0539">Nucleus</keyword>
<feature type="compositionally biased region" description="Basic and acidic residues" evidence="8">
    <location>
        <begin position="72"/>
        <end position="96"/>
    </location>
</feature>
<dbReference type="OrthoDB" id="538223at2759"/>
<dbReference type="Pfam" id="PF00400">
    <property type="entry name" value="WD40"/>
    <property type="match status" value="6"/>
</dbReference>
<evidence type="ECO:0000256" key="4">
    <source>
        <dbReference type="ARBA" id="ARBA00022737"/>
    </source>
</evidence>
<dbReference type="GO" id="GO:0031124">
    <property type="term" value="P:mRNA 3'-end processing"/>
    <property type="evidence" value="ECO:0007669"/>
    <property type="project" value="InterPro"/>
</dbReference>
<dbReference type="PROSITE" id="PS00678">
    <property type="entry name" value="WD_REPEATS_1"/>
    <property type="match status" value="1"/>
</dbReference>
<name>A0A9W8KVJ6_9FUNG</name>
<dbReference type="SUPFAM" id="SSF50978">
    <property type="entry name" value="WD40 repeat-like"/>
    <property type="match status" value="1"/>
</dbReference>
<evidence type="ECO:0000256" key="8">
    <source>
        <dbReference type="SAM" id="MobiDB-lite"/>
    </source>
</evidence>
<accession>A0A9W8KVJ6</accession>
<dbReference type="InterPro" id="IPR044633">
    <property type="entry name" value="CstF1-like"/>
</dbReference>
<dbReference type="PROSITE" id="PS50294">
    <property type="entry name" value="WD_REPEATS_REGION"/>
    <property type="match status" value="3"/>
</dbReference>
<dbReference type="InterPro" id="IPR015943">
    <property type="entry name" value="WD40/YVTN_repeat-like_dom_sf"/>
</dbReference>
<dbReference type="AlphaFoldDB" id="A0A9W8KVJ6"/>
<dbReference type="InterPro" id="IPR001680">
    <property type="entry name" value="WD40_rpt"/>
</dbReference>
<dbReference type="GO" id="GO:0003723">
    <property type="term" value="F:RNA binding"/>
    <property type="evidence" value="ECO:0007669"/>
    <property type="project" value="TreeGrafter"/>
</dbReference>
<evidence type="ECO:0000313" key="10">
    <source>
        <dbReference type="Proteomes" id="UP001151518"/>
    </source>
</evidence>
<feature type="repeat" description="WD" evidence="7">
    <location>
        <begin position="271"/>
        <end position="312"/>
    </location>
</feature>
<dbReference type="InterPro" id="IPR019775">
    <property type="entry name" value="WD40_repeat_CS"/>
</dbReference>
<keyword evidence="2 7" id="KW-0853">WD repeat</keyword>
<evidence type="ECO:0000256" key="6">
    <source>
        <dbReference type="ARBA" id="ARBA00029851"/>
    </source>
</evidence>
<dbReference type="CDD" id="cd00200">
    <property type="entry name" value="WD40"/>
    <property type="match status" value="1"/>
</dbReference>
<dbReference type="GO" id="GO:0005848">
    <property type="term" value="C:mRNA cleavage stimulating factor complex"/>
    <property type="evidence" value="ECO:0007669"/>
    <property type="project" value="InterPro"/>
</dbReference>
<comment type="caution">
    <text evidence="9">The sequence shown here is derived from an EMBL/GenBank/DDBJ whole genome shotgun (WGS) entry which is preliminary data.</text>
</comment>
<dbReference type="Proteomes" id="UP001151518">
    <property type="component" value="Unassembled WGS sequence"/>
</dbReference>
<keyword evidence="4" id="KW-0677">Repeat</keyword>
<feature type="repeat" description="WD" evidence="7">
    <location>
        <begin position="402"/>
        <end position="438"/>
    </location>
</feature>
<evidence type="ECO:0000313" key="9">
    <source>
        <dbReference type="EMBL" id="KAJ2669763.1"/>
    </source>
</evidence>
<feature type="repeat" description="WD" evidence="7">
    <location>
        <begin position="178"/>
        <end position="219"/>
    </location>
</feature>
<evidence type="ECO:0000256" key="2">
    <source>
        <dbReference type="ARBA" id="ARBA00022574"/>
    </source>
</evidence>
<dbReference type="PRINTS" id="PR00320">
    <property type="entry name" value="GPROTEINBRPT"/>
</dbReference>
<protein>
    <recommendedName>
        <fullName evidence="6">Cleavage stimulation factor 50 kDa subunit</fullName>
    </recommendedName>
</protein>
<organism evidence="9 10">
    <name type="scientific">Coemansia spiralis</name>
    <dbReference type="NCBI Taxonomy" id="417178"/>
    <lineage>
        <taxon>Eukaryota</taxon>
        <taxon>Fungi</taxon>
        <taxon>Fungi incertae sedis</taxon>
        <taxon>Zoopagomycota</taxon>
        <taxon>Kickxellomycotina</taxon>
        <taxon>Kickxellomycetes</taxon>
        <taxon>Kickxellales</taxon>
        <taxon>Kickxellaceae</taxon>
        <taxon>Coemansia</taxon>
    </lineage>
</organism>
<reference evidence="9" key="1">
    <citation type="submission" date="2022-07" db="EMBL/GenBank/DDBJ databases">
        <title>Phylogenomic reconstructions and comparative analyses of Kickxellomycotina fungi.</title>
        <authorList>
            <person name="Reynolds N.K."/>
            <person name="Stajich J.E."/>
            <person name="Barry K."/>
            <person name="Grigoriev I.V."/>
            <person name="Crous P."/>
            <person name="Smith M.E."/>
        </authorList>
    </citation>
    <scope>NUCLEOTIDE SEQUENCE</scope>
    <source>
        <strain evidence="9">NRRL 3115</strain>
    </source>
</reference>
<evidence type="ECO:0000256" key="5">
    <source>
        <dbReference type="ARBA" id="ARBA00023242"/>
    </source>
</evidence>
<dbReference type="PANTHER" id="PTHR44133:SF2">
    <property type="entry name" value="CLEAVAGE STIMULATION FACTOR SUBUNIT 1"/>
    <property type="match status" value="1"/>
</dbReference>
<feature type="repeat" description="WD" evidence="7">
    <location>
        <begin position="322"/>
        <end position="356"/>
    </location>
</feature>
<dbReference type="EMBL" id="JANBTW010000141">
    <property type="protein sequence ID" value="KAJ2669763.1"/>
    <property type="molecule type" value="Genomic_DNA"/>
</dbReference>
<proteinExistence type="predicted"/>
<gene>
    <name evidence="9" type="ORF">GGI25_006050</name>
</gene>
<dbReference type="Gene3D" id="1.20.960.50">
    <property type="entry name" value="Cleavage stimulation factor subunit 1, dimerisation domain"/>
    <property type="match status" value="1"/>
</dbReference>
<dbReference type="PANTHER" id="PTHR44133">
    <property type="entry name" value="CLEAVAGE STIMULATION FACTOR SUBUNIT 1"/>
    <property type="match status" value="1"/>
</dbReference>
<dbReference type="InterPro" id="IPR038184">
    <property type="entry name" value="CSTF1_dimer_sf"/>
</dbReference>
<dbReference type="InterPro" id="IPR020472">
    <property type="entry name" value="WD40_PAC1"/>
</dbReference>
<dbReference type="InterPro" id="IPR036322">
    <property type="entry name" value="WD40_repeat_dom_sf"/>
</dbReference>
<evidence type="ECO:0000256" key="3">
    <source>
        <dbReference type="ARBA" id="ARBA00022664"/>
    </source>
</evidence>
<sequence>MEGETTVNREEIIRLVICQLSAYGYSSLSQAIATHTKVPMTAESNSRLEELVVLGLRSEKRQVEGADGDYSAAREGDTDTRSVGEYAERSADRDTADEAGNGIDLGKADHILAEVPQLKVWYKTKHKGVATAAVFSKDGKYIATGSADASLKLIEVDRVRNPAAGSARREDKPVIRTLYHHEAEVTGLAFHPNGLVLASCSADHTIKLFDLSAAYGKHSFQSFKDNYAYRSIAFHPSGDYLVAGSDACEVRLYNVRTGKAYLLAAGDGADLERHSDGITQVCYSANGALIGSSSRDGTIKIWDGVSGKCIRTISEAHEGRAVTAVRFSRNSKYVLSTGLDSCVRLWEVSNGNLAKTYNGAALDSLNAQAVFSRDEALVMVPDCKANVIVSWDTVTGDLLAQSADHKQRITWVAASPTAPALMTCSVDECVRFWCADTA</sequence>
<evidence type="ECO:0000256" key="7">
    <source>
        <dbReference type="PROSITE-ProRule" id="PRU00221"/>
    </source>
</evidence>
<keyword evidence="3" id="KW-0507">mRNA processing</keyword>
<feature type="region of interest" description="Disordered" evidence="8">
    <location>
        <begin position="64"/>
        <end position="101"/>
    </location>
</feature>
<dbReference type="SMART" id="SM00320">
    <property type="entry name" value="WD40"/>
    <property type="match status" value="6"/>
</dbReference>
<evidence type="ECO:0000256" key="1">
    <source>
        <dbReference type="ARBA" id="ARBA00004123"/>
    </source>
</evidence>
<dbReference type="Gene3D" id="2.130.10.10">
    <property type="entry name" value="YVTN repeat-like/Quinoprotein amine dehydrogenase"/>
    <property type="match status" value="1"/>
</dbReference>